<organism evidence="4 5">
    <name type="scientific">Phytophthora sojae (strain P6497)</name>
    <name type="common">Soybean stem and root rot agent</name>
    <name type="synonym">Phytophthora megasperma f. sp. glycines</name>
    <dbReference type="NCBI Taxonomy" id="1094619"/>
    <lineage>
        <taxon>Eukaryota</taxon>
        <taxon>Sar</taxon>
        <taxon>Stramenopiles</taxon>
        <taxon>Oomycota</taxon>
        <taxon>Peronosporomycetes</taxon>
        <taxon>Peronosporales</taxon>
        <taxon>Peronosporaceae</taxon>
        <taxon>Phytophthora</taxon>
    </lineage>
</organism>
<name>G4Z993_PHYSP</name>
<dbReference type="GO" id="GO:0046872">
    <property type="term" value="F:metal ion binding"/>
    <property type="evidence" value="ECO:0007669"/>
    <property type="project" value="UniProtKB-KW"/>
</dbReference>
<dbReference type="AlphaFoldDB" id="G4Z993"/>
<reference evidence="4 5" key="1">
    <citation type="journal article" date="2006" name="Science">
        <title>Phytophthora genome sequences uncover evolutionary origins and mechanisms of pathogenesis.</title>
        <authorList>
            <person name="Tyler B.M."/>
            <person name="Tripathy S."/>
            <person name="Zhang X."/>
            <person name="Dehal P."/>
            <person name="Jiang R.H."/>
            <person name="Aerts A."/>
            <person name="Arredondo F.D."/>
            <person name="Baxter L."/>
            <person name="Bensasson D."/>
            <person name="Beynon J.L."/>
            <person name="Chapman J."/>
            <person name="Damasceno C.M."/>
            <person name="Dorrance A.E."/>
            <person name="Dou D."/>
            <person name="Dickerman A.W."/>
            <person name="Dubchak I.L."/>
            <person name="Garbelotto M."/>
            <person name="Gijzen M."/>
            <person name="Gordon S.G."/>
            <person name="Govers F."/>
            <person name="Grunwald N.J."/>
            <person name="Huang W."/>
            <person name="Ivors K.L."/>
            <person name="Jones R.W."/>
            <person name="Kamoun S."/>
            <person name="Krampis K."/>
            <person name="Lamour K.H."/>
            <person name="Lee M.K."/>
            <person name="McDonald W.H."/>
            <person name="Medina M."/>
            <person name="Meijer H.J."/>
            <person name="Nordberg E.K."/>
            <person name="Maclean D.J."/>
            <person name="Ospina-Giraldo M.D."/>
            <person name="Morris P.F."/>
            <person name="Phuntumart V."/>
            <person name="Putnam N.H."/>
            <person name="Rash S."/>
            <person name="Rose J.K."/>
            <person name="Sakihama Y."/>
            <person name="Salamov A.A."/>
            <person name="Savidor A."/>
            <person name="Scheuring C.F."/>
            <person name="Smith B.M."/>
            <person name="Sobral B.W."/>
            <person name="Terry A."/>
            <person name="Torto-Alalibo T.A."/>
            <person name="Win J."/>
            <person name="Xu Z."/>
            <person name="Zhang H."/>
            <person name="Grigoriev I.V."/>
            <person name="Rokhsar D.S."/>
            <person name="Boore J.L."/>
        </authorList>
    </citation>
    <scope>NUCLEOTIDE SEQUENCE [LARGE SCALE GENOMIC DNA]</scope>
    <source>
        <strain evidence="4 5">P6497</strain>
    </source>
</reference>
<dbReference type="STRING" id="1094619.G4Z993"/>
<evidence type="ECO:0000256" key="1">
    <source>
        <dbReference type="ARBA" id="ARBA00001968"/>
    </source>
</evidence>
<protein>
    <recommendedName>
        <fullName evidence="3">DDE Tnp4 domain-containing protein</fullName>
    </recommendedName>
</protein>
<dbReference type="PANTHER" id="PTHR48471:SF1">
    <property type="entry name" value="DDE TNP4 DOMAIN-CONTAINING PROTEIN"/>
    <property type="match status" value="1"/>
</dbReference>
<dbReference type="GeneID" id="20656369"/>
<evidence type="ECO:0000313" key="4">
    <source>
        <dbReference type="EMBL" id="EGZ21147.1"/>
    </source>
</evidence>
<dbReference type="PANTHER" id="PTHR48471">
    <property type="entry name" value="DDE TNP4 DOMAIN-CONTAINING PROTEIN"/>
    <property type="match status" value="1"/>
</dbReference>
<dbReference type="KEGG" id="psoj:PHYSODRAFT_489004"/>
<feature type="non-terminal residue" evidence="4">
    <location>
        <position position="1"/>
    </location>
</feature>
<keyword evidence="5" id="KW-1185">Reference proteome</keyword>
<feature type="domain" description="DDE Tnp4" evidence="3">
    <location>
        <begin position="70"/>
        <end position="154"/>
    </location>
</feature>
<comment type="cofactor">
    <cofactor evidence="1">
        <name>a divalent metal cation</name>
        <dbReference type="ChEBI" id="CHEBI:60240"/>
    </cofactor>
</comment>
<proteinExistence type="predicted"/>
<evidence type="ECO:0000256" key="2">
    <source>
        <dbReference type="ARBA" id="ARBA00022723"/>
    </source>
</evidence>
<sequence>SEYVLCMLFGITNTVCSLFLRFSRRRILLKVLANDEYAGVRVPTRSEVISFQSVISTKYPALPDVFAVADGLKLNLEESSDSVPQNAFYNGWTHGHYVSNVLVFAPNGVIVMCAINAPGAMHDSEIAEWGGVYAKLEDVFEATGARCVVDSGFSKGDYPFLI</sequence>
<dbReference type="InterPro" id="IPR027806">
    <property type="entry name" value="HARBI1_dom"/>
</dbReference>
<keyword evidence="2" id="KW-0479">Metal-binding</keyword>
<dbReference type="EMBL" id="JH159153">
    <property type="protein sequence ID" value="EGZ21147.1"/>
    <property type="molecule type" value="Genomic_DNA"/>
</dbReference>
<dbReference type="InParanoid" id="G4Z993"/>
<dbReference type="Proteomes" id="UP000002640">
    <property type="component" value="Unassembled WGS sequence"/>
</dbReference>
<dbReference type="RefSeq" id="XP_009523864.1">
    <property type="nucleotide sequence ID" value="XM_009525569.1"/>
</dbReference>
<evidence type="ECO:0000259" key="3">
    <source>
        <dbReference type="Pfam" id="PF13359"/>
    </source>
</evidence>
<gene>
    <name evidence="4" type="ORF">PHYSODRAFT_489004</name>
</gene>
<accession>G4Z993</accession>
<dbReference type="Pfam" id="PF13359">
    <property type="entry name" value="DDE_Tnp_4"/>
    <property type="match status" value="1"/>
</dbReference>
<evidence type="ECO:0000313" key="5">
    <source>
        <dbReference type="Proteomes" id="UP000002640"/>
    </source>
</evidence>